<evidence type="ECO:0008006" key="5">
    <source>
        <dbReference type="Google" id="ProtNLM"/>
    </source>
</evidence>
<reference evidence="3" key="3">
    <citation type="submission" date="2016-03" db="UniProtKB">
        <authorList>
            <consortium name="EnsemblProtists"/>
        </authorList>
    </citation>
    <scope>IDENTIFICATION</scope>
</reference>
<keyword evidence="4" id="KW-1185">Reference proteome</keyword>
<evidence type="ECO:0000256" key="1">
    <source>
        <dbReference type="SAM" id="SignalP"/>
    </source>
</evidence>
<reference evidence="4" key="2">
    <citation type="submission" date="2012-11" db="EMBL/GenBank/DDBJ databases">
        <authorList>
            <person name="Kuo A."/>
            <person name="Curtis B.A."/>
            <person name="Tanifuji G."/>
            <person name="Burki F."/>
            <person name="Gruber A."/>
            <person name="Irimia M."/>
            <person name="Maruyama S."/>
            <person name="Arias M.C."/>
            <person name="Ball S.G."/>
            <person name="Gile G.H."/>
            <person name="Hirakawa Y."/>
            <person name="Hopkins J.F."/>
            <person name="Rensing S.A."/>
            <person name="Schmutz J."/>
            <person name="Symeonidi A."/>
            <person name="Elias M."/>
            <person name="Eveleigh R.J."/>
            <person name="Herman E.K."/>
            <person name="Klute M.J."/>
            <person name="Nakayama T."/>
            <person name="Obornik M."/>
            <person name="Reyes-Prieto A."/>
            <person name="Armbrust E.V."/>
            <person name="Aves S.J."/>
            <person name="Beiko R.G."/>
            <person name="Coutinho P."/>
            <person name="Dacks J.B."/>
            <person name="Durnford D.G."/>
            <person name="Fast N.M."/>
            <person name="Green B.R."/>
            <person name="Grisdale C."/>
            <person name="Hempe F."/>
            <person name="Henrissat B."/>
            <person name="Hoppner M.P."/>
            <person name="Ishida K.-I."/>
            <person name="Kim E."/>
            <person name="Koreny L."/>
            <person name="Kroth P.G."/>
            <person name="Liu Y."/>
            <person name="Malik S.-B."/>
            <person name="Maier U.G."/>
            <person name="McRose D."/>
            <person name="Mock T."/>
            <person name="Neilson J.A."/>
            <person name="Onodera N.T."/>
            <person name="Poole A.M."/>
            <person name="Pritham E.J."/>
            <person name="Richards T.A."/>
            <person name="Rocap G."/>
            <person name="Roy S.W."/>
            <person name="Sarai C."/>
            <person name="Schaack S."/>
            <person name="Shirato S."/>
            <person name="Slamovits C.H."/>
            <person name="Spencer D.F."/>
            <person name="Suzuki S."/>
            <person name="Worden A.Z."/>
            <person name="Zauner S."/>
            <person name="Barry K."/>
            <person name="Bell C."/>
            <person name="Bharti A.K."/>
            <person name="Crow J.A."/>
            <person name="Grimwood J."/>
            <person name="Kramer R."/>
            <person name="Lindquist E."/>
            <person name="Lucas S."/>
            <person name="Salamov A."/>
            <person name="McFadden G.I."/>
            <person name="Lane C.E."/>
            <person name="Keeling P.J."/>
            <person name="Gray M.W."/>
            <person name="Grigoriev I.V."/>
            <person name="Archibald J.M."/>
        </authorList>
    </citation>
    <scope>NUCLEOTIDE SEQUENCE</scope>
    <source>
        <strain evidence="4">CCMP2712</strain>
    </source>
</reference>
<dbReference type="AlphaFoldDB" id="L1IA72"/>
<keyword evidence="1" id="KW-0732">Signal</keyword>
<accession>L1IA72</accession>
<evidence type="ECO:0000313" key="4">
    <source>
        <dbReference type="Proteomes" id="UP000011087"/>
    </source>
</evidence>
<protein>
    <recommendedName>
        <fullName evidence="5">VOC domain-containing protein</fullName>
    </recommendedName>
</protein>
<evidence type="ECO:0000313" key="3">
    <source>
        <dbReference type="EnsemblProtists" id="EKX33133"/>
    </source>
</evidence>
<dbReference type="RefSeq" id="XP_005820113.1">
    <property type="nucleotide sequence ID" value="XM_005820056.1"/>
</dbReference>
<dbReference type="PaxDb" id="55529-EKX33133"/>
<organism evidence="2">
    <name type="scientific">Guillardia theta (strain CCMP2712)</name>
    <name type="common">Cryptophyte</name>
    <dbReference type="NCBI Taxonomy" id="905079"/>
    <lineage>
        <taxon>Eukaryota</taxon>
        <taxon>Cryptophyceae</taxon>
        <taxon>Pyrenomonadales</taxon>
        <taxon>Geminigeraceae</taxon>
        <taxon>Guillardia</taxon>
    </lineage>
</organism>
<dbReference type="KEGG" id="gtt:GUITHDRAFT_166547"/>
<dbReference type="HOGENOM" id="CLU_881226_0_0_1"/>
<proteinExistence type="predicted"/>
<dbReference type="EnsemblProtists" id="EKX33133">
    <property type="protein sequence ID" value="EKX33133"/>
    <property type="gene ID" value="GUITHDRAFT_166547"/>
</dbReference>
<evidence type="ECO:0000313" key="2">
    <source>
        <dbReference type="EMBL" id="EKX33133.1"/>
    </source>
</evidence>
<feature type="signal peptide" evidence="1">
    <location>
        <begin position="1"/>
        <end position="27"/>
    </location>
</feature>
<reference evidence="2 4" key="1">
    <citation type="journal article" date="2012" name="Nature">
        <title>Algal genomes reveal evolutionary mosaicism and the fate of nucleomorphs.</title>
        <authorList>
            <consortium name="DOE Joint Genome Institute"/>
            <person name="Curtis B.A."/>
            <person name="Tanifuji G."/>
            <person name="Burki F."/>
            <person name="Gruber A."/>
            <person name="Irimia M."/>
            <person name="Maruyama S."/>
            <person name="Arias M.C."/>
            <person name="Ball S.G."/>
            <person name="Gile G.H."/>
            <person name="Hirakawa Y."/>
            <person name="Hopkins J.F."/>
            <person name="Kuo A."/>
            <person name="Rensing S.A."/>
            <person name="Schmutz J."/>
            <person name="Symeonidi A."/>
            <person name="Elias M."/>
            <person name="Eveleigh R.J."/>
            <person name="Herman E.K."/>
            <person name="Klute M.J."/>
            <person name="Nakayama T."/>
            <person name="Obornik M."/>
            <person name="Reyes-Prieto A."/>
            <person name="Armbrust E.V."/>
            <person name="Aves S.J."/>
            <person name="Beiko R.G."/>
            <person name="Coutinho P."/>
            <person name="Dacks J.B."/>
            <person name="Durnford D.G."/>
            <person name="Fast N.M."/>
            <person name="Green B.R."/>
            <person name="Grisdale C.J."/>
            <person name="Hempel F."/>
            <person name="Henrissat B."/>
            <person name="Hoppner M.P."/>
            <person name="Ishida K."/>
            <person name="Kim E."/>
            <person name="Koreny L."/>
            <person name="Kroth P.G."/>
            <person name="Liu Y."/>
            <person name="Malik S.B."/>
            <person name="Maier U.G."/>
            <person name="McRose D."/>
            <person name="Mock T."/>
            <person name="Neilson J.A."/>
            <person name="Onodera N.T."/>
            <person name="Poole A.M."/>
            <person name="Pritham E.J."/>
            <person name="Richards T.A."/>
            <person name="Rocap G."/>
            <person name="Roy S.W."/>
            <person name="Sarai C."/>
            <person name="Schaack S."/>
            <person name="Shirato S."/>
            <person name="Slamovits C.H."/>
            <person name="Spencer D.F."/>
            <person name="Suzuki S."/>
            <person name="Worden A.Z."/>
            <person name="Zauner S."/>
            <person name="Barry K."/>
            <person name="Bell C."/>
            <person name="Bharti A.K."/>
            <person name="Crow J.A."/>
            <person name="Grimwood J."/>
            <person name="Kramer R."/>
            <person name="Lindquist E."/>
            <person name="Lucas S."/>
            <person name="Salamov A."/>
            <person name="McFadden G.I."/>
            <person name="Lane C.E."/>
            <person name="Keeling P.J."/>
            <person name="Gray M.W."/>
            <person name="Grigoriev I.V."/>
            <person name="Archibald J.M."/>
        </authorList>
    </citation>
    <scope>NUCLEOTIDE SEQUENCE</scope>
    <source>
        <strain evidence="2 4">CCMP2712</strain>
    </source>
</reference>
<gene>
    <name evidence="2" type="ORF">GUITHDRAFT_166547</name>
</gene>
<dbReference type="Proteomes" id="UP000011087">
    <property type="component" value="Unassembled WGS sequence"/>
</dbReference>
<dbReference type="EMBL" id="JH993155">
    <property type="protein sequence ID" value="EKX33133.1"/>
    <property type="molecule type" value="Genomic_DNA"/>
</dbReference>
<dbReference type="GeneID" id="17289851"/>
<sequence>MFDGVMAMWKQGTTLTLIWLNLVAVDGFMQVSQSSQGPISCRSCYSKLSGDLFPRSSMLTSSMYEWDNVNRHGPYSQAHRYGHQAMDRNRVHALRMCDRDFFGPNECSVRSEADCSTPYQLKQDSFDLIRNIPRNALPENIPLKNLFGVHLKEQQHPEHSLQHRIKIFASDVEREIAFWTRGLGMTVFTEESSILLSYDDITAYYTSPESRGNGHRDEPSNILELVEGNQVDKTRNPELKQQLYIQIPFRPNLLDDIKKTGGSIASRSRELPFDLYSSATNAGKKISISSPAGQEVYLKLSSFALPVSPVLLCNPN</sequence>
<name>L1IA72_GUITC</name>
<feature type="chain" id="PRO_5008769764" description="VOC domain-containing protein" evidence="1">
    <location>
        <begin position="28"/>
        <end position="316"/>
    </location>
</feature>